<keyword evidence="5" id="KW-0677">Repeat</keyword>
<protein>
    <submittedName>
        <fullName evidence="11">Ribose import ATP-binding protein RbsA 2</fullName>
    </submittedName>
</protein>
<evidence type="ECO:0000256" key="1">
    <source>
        <dbReference type="ARBA" id="ARBA00004202"/>
    </source>
</evidence>
<evidence type="ECO:0000313" key="12">
    <source>
        <dbReference type="Proteomes" id="UP000635726"/>
    </source>
</evidence>
<keyword evidence="12" id="KW-1185">Reference proteome</keyword>
<dbReference type="EMBL" id="BMOE01000002">
    <property type="protein sequence ID" value="GGJ67171.1"/>
    <property type="molecule type" value="Genomic_DNA"/>
</dbReference>
<keyword evidence="3" id="KW-1003">Cell membrane</keyword>
<reference evidence="11" key="2">
    <citation type="submission" date="2020-09" db="EMBL/GenBank/DDBJ databases">
        <authorList>
            <person name="Sun Q."/>
            <person name="Ohkuma M."/>
        </authorList>
    </citation>
    <scope>NUCLEOTIDE SEQUENCE</scope>
    <source>
        <strain evidence="11">JCM 14371</strain>
    </source>
</reference>
<evidence type="ECO:0000256" key="5">
    <source>
        <dbReference type="ARBA" id="ARBA00022737"/>
    </source>
</evidence>
<dbReference type="RefSeq" id="WP_229670770.1">
    <property type="nucleotide sequence ID" value="NZ_BMOE01000002.1"/>
</dbReference>
<dbReference type="InterPro" id="IPR050107">
    <property type="entry name" value="ABC_carbohydrate_import_ATPase"/>
</dbReference>
<keyword evidence="9" id="KW-0472">Membrane</keyword>
<keyword evidence="6" id="KW-0547">Nucleotide-binding</keyword>
<dbReference type="InterPro" id="IPR027417">
    <property type="entry name" value="P-loop_NTPase"/>
</dbReference>
<dbReference type="InterPro" id="IPR003439">
    <property type="entry name" value="ABC_transporter-like_ATP-bd"/>
</dbReference>
<keyword evidence="7 11" id="KW-0067">ATP-binding</keyword>
<dbReference type="Pfam" id="PF00005">
    <property type="entry name" value="ABC_tran"/>
    <property type="match status" value="2"/>
</dbReference>
<dbReference type="PANTHER" id="PTHR43790:SF3">
    <property type="entry name" value="D-ALLOSE IMPORT ATP-BINDING PROTEIN ALSA-RELATED"/>
    <property type="match status" value="1"/>
</dbReference>
<reference evidence="11" key="1">
    <citation type="journal article" date="2014" name="Int. J. Syst. Evol. Microbiol.">
        <title>Complete genome sequence of Corynebacterium casei LMG S-19264T (=DSM 44701T), isolated from a smear-ripened cheese.</title>
        <authorList>
            <consortium name="US DOE Joint Genome Institute (JGI-PGF)"/>
            <person name="Walter F."/>
            <person name="Albersmeier A."/>
            <person name="Kalinowski J."/>
            <person name="Ruckert C."/>
        </authorList>
    </citation>
    <scope>NUCLEOTIDE SEQUENCE</scope>
    <source>
        <strain evidence="11">JCM 14371</strain>
    </source>
</reference>
<keyword evidence="8" id="KW-1278">Translocase</keyword>
<evidence type="ECO:0000313" key="11">
    <source>
        <dbReference type="EMBL" id="GGJ67171.1"/>
    </source>
</evidence>
<sequence>MTTPQPTAAPVPELLSAQHIHKSFSGVQVLRDVQFTLRPGEVHALLGENGAGKSTLLKVLFGIYTPESGTLAVDGQPVTLSSPRDAQHHGIAMIHQELALIPELTVAQNVLLGNEGHEWLNYRRMEARVRPFLDQVGLNVPPGTPVKRLTIAQQQMVEIARAVARRARIIIMDEPTSSLTTHEIEALYTVVRELTASGVGVIYVSHHFDEIEALADRVTVLRDGQYIGTVNQRDVNQAQLVSMMVGRELAAQLEPPARQPGEVRLNVDGLSRAGAFQDVGLQVRAGEVVTLAGLIGAGRTEVLRAIYGADTAGSGRIELDGQTVDRPTPAVMMQRGVGFIAEDRRQQGIVPDATVSVNMMLTSWAKGQVSVRETDMRRKVEPQMQQLGIRPANPGQTIRRLSGGNQQKVILGRWLSAGCQLLLIDEPTRGIDVASKADIYALIDDLARQGVAILMVSSELPEVLRLSDRILVMREGRLVGELPRAQASEERILALATGAQSDAEHPTAV</sequence>
<proteinExistence type="predicted"/>
<evidence type="ECO:0000256" key="2">
    <source>
        <dbReference type="ARBA" id="ARBA00022448"/>
    </source>
</evidence>
<evidence type="ECO:0000256" key="9">
    <source>
        <dbReference type="ARBA" id="ARBA00023136"/>
    </source>
</evidence>
<comment type="caution">
    <text evidence="11">The sequence shown here is derived from an EMBL/GenBank/DDBJ whole genome shotgun (WGS) entry which is preliminary data.</text>
</comment>
<dbReference type="AlphaFoldDB" id="A0A917P913"/>
<evidence type="ECO:0000259" key="10">
    <source>
        <dbReference type="PROSITE" id="PS50893"/>
    </source>
</evidence>
<dbReference type="SUPFAM" id="SSF52540">
    <property type="entry name" value="P-loop containing nucleoside triphosphate hydrolases"/>
    <property type="match status" value="2"/>
</dbReference>
<feature type="domain" description="ABC transporter" evidence="10">
    <location>
        <begin position="257"/>
        <end position="500"/>
    </location>
</feature>
<evidence type="ECO:0000256" key="3">
    <source>
        <dbReference type="ARBA" id="ARBA00022475"/>
    </source>
</evidence>
<evidence type="ECO:0000256" key="4">
    <source>
        <dbReference type="ARBA" id="ARBA00022597"/>
    </source>
</evidence>
<evidence type="ECO:0000256" key="8">
    <source>
        <dbReference type="ARBA" id="ARBA00022967"/>
    </source>
</evidence>
<dbReference type="PROSITE" id="PS00211">
    <property type="entry name" value="ABC_TRANSPORTER_1"/>
    <property type="match status" value="1"/>
</dbReference>
<dbReference type="SMART" id="SM00382">
    <property type="entry name" value="AAA"/>
    <property type="match status" value="2"/>
</dbReference>
<dbReference type="CDD" id="cd03216">
    <property type="entry name" value="ABC_Carb_Monos_I"/>
    <property type="match status" value="1"/>
</dbReference>
<evidence type="ECO:0000256" key="7">
    <source>
        <dbReference type="ARBA" id="ARBA00022840"/>
    </source>
</evidence>
<accession>A0A917P913</accession>
<evidence type="ECO:0000256" key="6">
    <source>
        <dbReference type="ARBA" id="ARBA00022741"/>
    </source>
</evidence>
<dbReference type="InterPro" id="IPR017871">
    <property type="entry name" value="ABC_transporter-like_CS"/>
</dbReference>
<dbReference type="Proteomes" id="UP000635726">
    <property type="component" value="Unassembled WGS sequence"/>
</dbReference>
<dbReference type="InterPro" id="IPR003593">
    <property type="entry name" value="AAA+_ATPase"/>
</dbReference>
<dbReference type="PANTHER" id="PTHR43790">
    <property type="entry name" value="CARBOHYDRATE TRANSPORT ATP-BINDING PROTEIN MG119-RELATED"/>
    <property type="match status" value="1"/>
</dbReference>
<dbReference type="PROSITE" id="PS50893">
    <property type="entry name" value="ABC_TRANSPORTER_2"/>
    <property type="match status" value="2"/>
</dbReference>
<dbReference type="CDD" id="cd03215">
    <property type="entry name" value="ABC_Carb_Monos_II"/>
    <property type="match status" value="1"/>
</dbReference>
<gene>
    <name evidence="11" type="primary">rbsA2</name>
    <name evidence="11" type="ORF">GCM10008939_09270</name>
</gene>
<dbReference type="Gene3D" id="3.40.50.300">
    <property type="entry name" value="P-loop containing nucleotide triphosphate hydrolases"/>
    <property type="match status" value="2"/>
</dbReference>
<organism evidence="11 12">
    <name type="scientific">Deinococcus aquiradiocola</name>
    <dbReference type="NCBI Taxonomy" id="393059"/>
    <lineage>
        <taxon>Bacteria</taxon>
        <taxon>Thermotogati</taxon>
        <taxon>Deinococcota</taxon>
        <taxon>Deinococci</taxon>
        <taxon>Deinococcales</taxon>
        <taxon>Deinococcaceae</taxon>
        <taxon>Deinococcus</taxon>
    </lineage>
</organism>
<dbReference type="GO" id="GO:0005886">
    <property type="term" value="C:plasma membrane"/>
    <property type="evidence" value="ECO:0007669"/>
    <property type="project" value="UniProtKB-SubCell"/>
</dbReference>
<dbReference type="GO" id="GO:0005524">
    <property type="term" value="F:ATP binding"/>
    <property type="evidence" value="ECO:0007669"/>
    <property type="project" value="UniProtKB-KW"/>
</dbReference>
<dbReference type="FunFam" id="3.40.50.300:FF:000127">
    <property type="entry name" value="Ribose import ATP-binding protein RbsA"/>
    <property type="match status" value="1"/>
</dbReference>
<comment type="subcellular location">
    <subcellularLocation>
        <location evidence="1">Cell membrane</location>
        <topology evidence="1">Peripheral membrane protein</topology>
    </subcellularLocation>
</comment>
<keyword evidence="4" id="KW-0762">Sugar transport</keyword>
<name>A0A917P913_9DEIO</name>
<keyword evidence="2" id="KW-0813">Transport</keyword>
<dbReference type="GO" id="GO:0016887">
    <property type="term" value="F:ATP hydrolysis activity"/>
    <property type="evidence" value="ECO:0007669"/>
    <property type="project" value="InterPro"/>
</dbReference>
<feature type="domain" description="ABC transporter" evidence="10">
    <location>
        <begin position="15"/>
        <end position="248"/>
    </location>
</feature>